<dbReference type="SUPFAM" id="SSF55729">
    <property type="entry name" value="Acyl-CoA N-acyltransferases (Nat)"/>
    <property type="match status" value="1"/>
</dbReference>
<sequence>MLDFSLPYYGVLMLREHPEETLPAALPQGFSFCGWKPGMETEWAKLMARTEMMESFEKGLSYFREEFLSHPEELPANMLFVRSLEGEIIGTASLWKGACFGEPRYRIHWVAVDGRYEGRGIGKAMLARLCAQWDGLHCPKPLYLATQTWSWQAISLYARFGFRPYLGPQPVNWKTKRPDVPFAEENRAAWELIAGKLEHRNFRQYLTALSKEEST</sequence>
<feature type="domain" description="N-acetyltransferase" evidence="1">
    <location>
        <begin position="39"/>
        <end position="178"/>
    </location>
</feature>
<dbReference type="Pfam" id="PF00583">
    <property type="entry name" value="Acetyltransf_1"/>
    <property type="match status" value="1"/>
</dbReference>
<proteinExistence type="predicted"/>
<evidence type="ECO:0000259" key="1">
    <source>
        <dbReference type="PROSITE" id="PS51186"/>
    </source>
</evidence>
<reference evidence="2" key="2">
    <citation type="journal article" date="2021" name="PeerJ">
        <title>Extensive microbial diversity within the chicken gut microbiome revealed by metagenomics and culture.</title>
        <authorList>
            <person name="Gilroy R."/>
            <person name="Ravi A."/>
            <person name="Getino M."/>
            <person name="Pursley I."/>
            <person name="Horton D.L."/>
            <person name="Alikhan N.F."/>
            <person name="Baker D."/>
            <person name="Gharbi K."/>
            <person name="Hall N."/>
            <person name="Watson M."/>
            <person name="Adriaenssens E.M."/>
            <person name="Foster-Nyarko E."/>
            <person name="Jarju S."/>
            <person name="Secka A."/>
            <person name="Antonio M."/>
            <person name="Oren A."/>
            <person name="Chaudhuri R.R."/>
            <person name="La Ragione R."/>
            <person name="Hildebrand F."/>
            <person name="Pallen M.J."/>
        </authorList>
    </citation>
    <scope>NUCLEOTIDE SEQUENCE</scope>
    <source>
        <strain evidence="2">CHK199-13235</strain>
    </source>
</reference>
<dbReference type="Gene3D" id="3.40.630.30">
    <property type="match status" value="1"/>
</dbReference>
<dbReference type="AlphaFoldDB" id="A0A9D1FL17"/>
<evidence type="ECO:0000313" key="2">
    <source>
        <dbReference type="EMBL" id="HIS75688.1"/>
    </source>
</evidence>
<accession>A0A9D1FL17</accession>
<organism evidence="2 3">
    <name type="scientific">Candidatus Merdivicinus excrementipullorum</name>
    <dbReference type="NCBI Taxonomy" id="2840867"/>
    <lineage>
        <taxon>Bacteria</taxon>
        <taxon>Bacillati</taxon>
        <taxon>Bacillota</taxon>
        <taxon>Clostridia</taxon>
        <taxon>Eubacteriales</taxon>
        <taxon>Oscillospiraceae</taxon>
        <taxon>Oscillospiraceae incertae sedis</taxon>
        <taxon>Candidatus Merdivicinus</taxon>
    </lineage>
</organism>
<dbReference type="EMBL" id="DVJP01000022">
    <property type="protein sequence ID" value="HIS75688.1"/>
    <property type="molecule type" value="Genomic_DNA"/>
</dbReference>
<reference evidence="2" key="1">
    <citation type="submission" date="2020-10" db="EMBL/GenBank/DDBJ databases">
        <authorList>
            <person name="Gilroy R."/>
        </authorList>
    </citation>
    <scope>NUCLEOTIDE SEQUENCE</scope>
    <source>
        <strain evidence="2">CHK199-13235</strain>
    </source>
</reference>
<comment type="caution">
    <text evidence="2">The sequence shown here is derived from an EMBL/GenBank/DDBJ whole genome shotgun (WGS) entry which is preliminary data.</text>
</comment>
<name>A0A9D1FL17_9FIRM</name>
<gene>
    <name evidence="2" type="ORF">IAB51_02655</name>
</gene>
<dbReference type="CDD" id="cd04301">
    <property type="entry name" value="NAT_SF"/>
    <property type="match status" value="1"/>
</dbReference>
<dbReference type="InterPro" id="IPR016181">
    <property type="entry name" value="Acyl_CoA_acyltransferase"/>
</dbReference>
<dbReference type="InterPro" id="IPR000182">
    <property type="entry name" value="GNAT_dom"/>
</dbReference>
<dbReference type="PROSITE" id="PS51186">
    <property type="entry name" value="GNAT"/>
    <property type="match status" value="1"/>
</dbReference>
<dbReference type="GO" id="GO:0016747">
    <property type="term" value="F:acyltransferase activity, transferring groups other than amino-acyl groups"/>
    <property type="evidence" value="ECO:0007669"/>
    <property type="project" value="InterPro"/>
</dbReference>
<dbReference type="Proteomes" id="UP000824002">
    <property type="component" value="Unassembled WGS sequence"/>
</dbReference>
<evidence type="ECO:0000313" key="3">
    <source>
        <dbReference type="Proteomes" id="UP000824002"/>
    </source>
</evidence>
<protein>
    <submittedName>
        <fullName evidence="2">GNAT family N-acetyltransferase</fullName>
    </submittedName>
</protein>